<sequence length="155" mass="17798">MDVVLYKRGRSRSLIPLFGERIHAGFESPATDYEEEKIDLNDYVTSYPEATFYAKVTGDCMEGSGIHDGDLLVVNRSLTPANGDVVVGVMDGDFILRAYLMHRNVEYLMPDNPAYRPIKRTETTQFTVWGVVQHTIHNQHRRKDVRADRLQQLLR</sequence>
<evidence type="ECO:0000259" key="1">
    <source>
        <dbReference type="Pfam" id="PF00717"/>
    </source>
</evidence>
<protein>
    <submittedName>
        <fullName evidence="2">SOS response UmuD protein. Serine peptidase. MEROPS family S24</fullName>
    </submittedName>
</protein>
<organism evidence="2 3">
    <name type="scientific">Parapedobacter koreensis</name>
    <dbReference type="NCBI Taxonomy" id="332977"/>
    <lineage>
        <taxon>Bacteria</taxon>
        <taxon>Pseudomonadati</taxon>
        <taxon>Bacteroidota</taxon>
        <taxon>Sphingobacteriia</taxon>
        <taxon>Sphingobacteriales</taxon>
        <taxon>Sphingobacteriaceae</taxon>
        <taxon>Parapedobacter</taxon>
    </lineage>
</organism>
<name>A0A1H7FJR9_9SPHI</name>
<dbReference type="AlphaFoldDB" id="A0A1H7FJR9"/>
<feature type="domain" description="Peptidase S24/S26A/S26B/S26C" evidence="1">
    <location>
        <begin position="16"/>
        <end position="132"/>
    </location>
</feature>
<dbReference type="PANTHER" id="PTHR33516">
    <property type="entry name" value="LEXA REPRESSOR"/>
    <property type="match status" value="1"/>
</dbReference>
<dbReference type="InterPro" id="IPR036286">
    <property type="entry name" value="LexA/Signal_pep-like_sf"/>
</dbReference>
<dbReference type="NCBIfam" id="NF007621">
    <property type="entry name" value="PRK10276.1"/>
    <property type="match status" value="1"/>
</dbReference>
<dbReference type="CDD" id="cd06529">
    <property type="entry name" value="S24_LexA-like"/>
    <property type="match status" value="1"/>
</dbReference>
<dbReference type="Proteomes" id="UP000198916">
    <property type="component" value="Unassembled WGS sequence"/>
</dbReference>
<keyword evidence="3" id="KW-1185">Reference proteome</keyword>
<dbReference type="InterPro" id="IPR039418">
    <property type="entry name" value="LexA-like"/>
</dbReference>
<evidence type="ECO:0000313" key="2">
    <source>
        <dbReference type="EMBL" id="SEK24672.1"/>
    </source>
</evidence>
<dbReference type="EMBL" id="FNZR01000001">
    <property type="protein sequence ID" value="SEK24672.1"/>
    <property type="molecule type" value="Genomic_DNA"/>
</dbReference>
<dbReference type="Pfam" id="PF00717">
    <property type="entry name" value="Peptidase_S24"/>
    <property type="match status" value="1"/>
</dbReference>
<reference evidence="3" key="1">
    <citation type="submission" date="2016-10" db="EMBL/GenBank/DDBJ databases">
        <authorList>
            <person name="Varghese N."/>
            <person name="Submissions S."/>
        </authorList>
    </citation>
    <scope>NUCLEOTIDE SEQUENCE [LARGE SCALE GENOMIC DNA]</scope>
    <source>
        <strain evidence="3">Jip14</strain>
    </source>
</reference>
<dbReference type="PANTHER" id="PTHR33516:SF2">
    <property type="entry name" value="LEXA REPRESSOR-RELATED"/>
    <property type="match status" value="1"/>
</dbReference>
<dbReference type="OrthoDB" id="9787787at2"/>
<dbReference type="Gene3D" id="2.10.109.10">
    <property type="entry name" value="Umud Fragment, subunit A"/>
    <property type="match status" value="1"/>
</dbReference>
<dbReference type="RefSeq" id="WP_090602249.1">
    <property type="nucleotide sequence ID" value="NZ_FNZR01000001.1"/>
</dbReference>
<dbReference type="InterPro" id="IPR015927">
    <property type="entry name" value="Peptidase_S24_S26A/B/C"/>
</dbReference>
<dbReference type="SUPFAM" id="SSF51306">
    <property type="entry name" value="LexA/Signal peptidase"/>
    <property type="match status" value="1"/>
</dbReference>
<dbReference type="STRING" id="332977.SAMN05421740_101332"/>
<dbReference type="InterPro" id="IPR050077">
    <property type="entry name" value="LexA_repressor"/>
</dbReference>
<accession>A0A1H7FJR9</accession>
<proteinExistence type="predicted"/>
<evidence type="ECO:0000313" key="3">
    <source>
        <dbReference type="Proteomes" id="UP000198916"/>
    </source>
</evidence>
<gene>
    <name evidence="2" type="ORF">SAMN05421740_101332</name>
</gene>